<feature type="transmembrane region" description="Helical" evidence="1">
    <location>
        <begin position="53"/>
        <end position="75"/>
    </location>
</feature>
<reference evidence="3 4" key="1">
    <citation type="submission" date="2016-10" db="EMBL/GenBank/DDBJ databases">
        <authorList>
            <person name="de Groot N.N."/>
        </authorList>
    </citation>
    <scope>NUCLEOTIDE SEQUENCE [LARGE SCALE GENOMIC DNA]</scope>
    <source>
        <strain evidence="3 4">CGMCC 1.7056</strain>
    </source>
</reference>
<name>A0A1I1EEB8_9ACTN</name>
<dbReference type="Pfam" id="PF09990">
    <property type="entry name" value="DUF2231"/>
    <property type="match status" value="1"/>
</dbReference>
<keyword evidence="4" id="KW-1185">Reference proteome</keyword>
<feature type="transmembrane region" description="Helical" evidence="1">
    <location>
        <begin position="95"/>
        <end position="116"/>
    </location>
</feature>
<feature type="domain" description="DUF2231" evidence="2">
    <location>
        <begin position="18"/>
        <end position="158"/>
    </location>
</feature>
<dbReference type="Proteomes" id="UP000198832">
    <property type="component" value="Unassembled WGS sequence"/>
</dbReference>
<dbReference type="STRING" id="574651.SAMN04487968_10244"/>
<organism evidence="3 4">
    <name type="scientific">Nocardioides terrae</name>
    <dbReference type="NCBI Taxonomy" id="574651"/>
    <lineage>
        <taxon>Bacteria</taxon>
        <taxon>Bacillati</taxon>
        <taxon>Actinomycetota</taxon>
        <taxon>Actinomycetes</taxon>
        <taxon>Propionibacteriales</taxon>
        <taxon>Nocardioidaceae</taxon>
        <taxon>Nocardioides</taxon>
    </lineage>
</organism>
<evidence type="ECO:0000313" key="3">
    <source>
        <dbReference type="EMBL" id="SFB85479.1"/>
    </source>
</evidence>
<accession>A0A1I1EEB8</accession>
<gene>
    <name evidence="3" type="ORF">SAMN04487968_10244</name>
</gene>
<keyword evidence="1" id="KW-1133">Transmembrane helix</keyword>
<feature type="transmembrane region" description="Helical" evidence="1">
    <location>
        <begin position="24"/>
        <end position="46"/>
    </location>
</feature>
<keyword evidence="1" id="KW-0472">Membrane</keyword>
<dbReference type="InterPro" id="IPR019251">
    <property type="entry name" value="DUF2231_TM"/>
</dbReference>
<evidence type="ECO:0000256" key="1">
    <source>
        <dbReference type="SAM" id="Phobius"/>
    </source>
</evidence>
<proteinExistence type="predicted"/>
<protein>
    <recommendedName>
        <fullName evidence="2">DUF2231 domain-containing protein</fullName>
    </recommendedName>
</protein>
<feature type="transmembrane region" description="Helical" evidence="1">
    <location>
        <begin position="128"/>
        <end position="148"/>
    </location>
</feature>
<evidence type="ECO:0000313" key="4">
    <source>
        <dbReference type="Proteomes" id="UP000198832"/>
    </source>
</evidence>
<sequence>MNRIALHYVPAVVSTINGLPAHPLLVHAVVVLLPLGALAVVLHVVWPAARERLGIVTPLLCLAALAFVPLAVSAGENLADSLGGSNPLIERHEDLAKQVLPWAIALAVVAIAQWVLGRRAPLSLAVRIPAGVVSIAVAVVATVVLVRAGDAGSQAVWSGFSS</sequence>
<evidence type="ECO:0000259" key="2">
    <source>
        <dbReference type="Pfam" id="PF09990"/>
    </source>
</evidence>
<dbReference type="EMBL" id="FOLB01000002">
    <property type="protein sequence ID" value="SFB85479.1"/>
    <property type="molecule type" value="Genomic_DNA"/>
</dbReference>
<dbReference type="AlphaFoldDB" id="A0A1I1EEB8"/>
<keyword evidence="1" id="KW-0812">Transmembrane</keyword>